<dbReference type="InterPro" id="IPR016137">
    <property type="entry name" value="RGS"/>
</dbReference>
<feature type="compositionally biased region" description="Low complexity" evidence="1">
    <location>
        <begin position="534"/>
        <end position="545"/>
    </location>
</feature>
<feature type="region of interest" description="Disordered" evidence="1">
    <location>
        <begin position="674"/>
        <end position="720"/>
    </location>
</feature>
<evidence type="ECO:0000313" key="4">
    <source>
        <dbReference type="Proteomes" id="UP000319731"/>
    </source>
</evidence>
<evidence type="ECO:0000313" key="3">
    <source>
        <dbReference type="EMBL" id="TPX35916.1"/>
    </source>
</evidence>
<dbReference type="InterPro" id="IPR044926">
    <property type="entry name" value="RGS_subdomain_2"/>
</dbReference>
<dbReference type="EMBL" id="QEAO01000006">
    <property type="protein sequence ID" value="TPX35916.1"/>
    <property type="molecule type" value="Genomic_DNA"/>
</dbReference>
<dbReference type="Proteomes" id="UP000319731">
    <property type="component" value="Unassembled WGS sequence"/>
</dbReference>
<feature type="region of interest" description="Disordered" evidence="1">
    <location>
        <begin position="1479"/>
        <end position="1499"/>
    </location>
</feature>
<feature type="compositionally biased region" description="Low complexity" evidence="1">
    <location>
        <begin position="702"/>
        <end position="715"/>
    </location>
</feature>
<feature type="region of interest" description="Disordered" evidence="1">
    <location>
        <begin position="1227"/>
        <end position="1281"/>
    </location>
</feature>
<dbReference type="CDD" id="cd07440">
    <property type="entry name" value="RGS"/>
    <property type="match status" value="1"/>
</dbReference>
<dbReference type="PROSITE" id="PS50132">
    <property type="entry name" value="RGS"/>
    <property type="match status" value="1"/>
</dbReference>
<dbReference type="OrthoDB" id="196547at2759"/>
<dbReference type="SMART" id="SM00315">
    <property type="entry name" value="RGS"/>
    <property type="match status" value="1"/>
</dbReference>
<feature type="compositionally biased region" description="Low complexity" evidence="1">
    <location>
        <begin position="1227"/>
        <end position="1248"/>
    </location>
</feature>
<accession>A0A507CCZ2</accession>
<evidence type="ECO:0000256" key="1">
    <source>
        <dbReference type="SAM" id="MobiDB-lite"/>
    </source>
</evidence>
<dbReference type="RefSeq" id="XP_031026301.1">
    <property type="nucleotide sequence ID" value="XM_031167708.1"/>
</dbReference>
<dbReference type="PANTHER" id="PTHR10845:SF192">
    <property type="entry name" value="DOUBLE HIT, ISOFORM B"/>
    <property type="match status" value="1"/>
</dbReference>
<dbReference type="GeneID" id="42003005"/>
<feature type="compositionally biased region" description="Low complexity" evidence="1">
    <location>
        <begin position="819"/>
        <end position="832"/>
    </location>
</feature>
<name>A0A507CCZ2_9FUNG</name>
<dbReference type="PANTHER" id="PTHR10845">
    <property type="entry name" value="REGULATOR OF G PROTEIN SIGNALING"/>
    <property type="match status" value="1"/>
</dbReference>
<gene>
    <name evidence="3" type="ORF">SmJEL517_g01780</name>
</gene>
<feature type="region of interest" description="Disordered" evidence="1">
    <location>
        <begin position="1372"/>
        <end position="1418"/>
    </location>
</feature>
<feature type="domain" description="RGS" evidence="2">
    <location>
        <begin position="275"/>
        <end position="395"/>
    </location>
</feature>
<feature type="region of interest" description="Disordered" evidence="1">
    <location>
        <begin position="533"/>
        <end position="576"/>
    </location>
</feature>
<feature type="region of interest" description="Disordered" evidence="1">
    <location>
        <begin position="750"/>
        <end position="776"/>
    </location>
</feature>
<reference evidence="3 4" key="1">
    <citation type="journal article" date="2019" name="Sci. Rep.">
        <title>Comparative genomics of chytrid fungi reveal insights into the obligate biotrophic and pathogenic lifestyle of Synchytrium endobioticum.</title>
        <authorList>
            <person name="van de Vossenberg B.T.L.H."/>
            <person name="Warris S."/>
            <person name="Nguyen H.D.T."/>
            <person name="van Gent-Pelzer M.P.E."/>
            <person name="Joly D.L."/>
            <person name="van de Geest H.C."/>
            <person name="Bonants P.J.M."/>
            <person name="Smith D.S."/>
            <person name="Levesque C.A."/>
            <person name="van der Lee T.A.J."/>
        </authorList>
    </citation>
    <scope>NUCLEOTIDE SEQUENCE [LARGE SCALE GENOMIC DNA]</scope>
    <source>
        <strain evidence="3 4">JEL517</strain>
    </source>
</reference>
<feature type="compositionally biased region" description="Low complexity" evidence="1">
    <location>
        <begin position="1374"/>
        <end position="1392"/>
    </location>
</feature>
<dbReference type="STRING" id="1806994.A0A507CCZ2"/>
<dbReference type="Gene3D" id="1.10.167.10">
    <property type="entry name" value="Regulator of G-protein Signalling 4, domain 2"/>
    <property type="match status" value="1"/>
</dbReference>
<feature type="region of interest" description="Disordered" evidence="1">
    <location>
        <begin position="819"/>
        <end position="840"/>
    </location>
</feature>
<comment type="caution">
    <text evidence="3">The sequence shown here is derived from an EMBL/GenBank/DDBJ whole genome shotgun (WGS) entry which is preliminary data.</text>
</comment>
<dbReference type="SUPFAM" id="SSF48097">
    <property type="entry name" value="Regulator of G-protein signaling, RGS"/>
    <property type="match status" value="1"/>
</dbReference>
<feature type="compositionally biased region" description="Polar residues" evidence="1">
    <location>
        <begin position="752"/>
        <end position="772"/>
    </location>
</feature>
<organism evidence="3 4">
    <name type="scientific">Synchytrium microbalum</name>
    <dbReference type="NCBI Taxonomy" id="1806994"/>
    <lineage>
        <taxon>Eukaryota</taxon>
        <taxon>Fungi</taxon>
        <taxon>Fungi incertae sedis</taxon>
        <taxon>Chytridiomycota</taxon>
        <taxon>Chytridiomycota incertae sedis</taxon>
        <taxon>Chytridiomycetes</taxon>
        <taxon>Synchytriales</taxon>
        <taxon>Synchytriaceae</taxon>
        <taxon>Synchytrium</taxon>
    </lineage>
</organism>
<dbReference type="Pfam" id="PF00615">
    <property type="entry name" value="RGS"/>
    <property type="match status" value="1"/>
</dbReference>
<protein>
    <recommendedName>
        <fullName evidence="2">RGS domain-containing protein</fullName>
    </recommendedName>
</protein>
<sequence length="1499" mass="164695">MNSRIGVSLDSSMHESTPINTGLSVPLLDATATSTNSLRSSERRLQSVTQRRQSRTMSHIQSFIRVKVVVDDSGTLRKPFDITINQAFTIEQVAHQIEAEYAFNAGSEGAAIVDDVETASFKPLTCGMIHDAGNMELKFSDVIGNVVKFNDTLFITNTWLGPVIPKTLKTSSGSDSGSFPEIERSAKSRISELDRPKTPTLEVTSHHLIPLITLEQNRLPSLRDMSELSPAKSKLKLLSRQNSHASSIYTPLDIQSRNNLAASSTTTVDTDIDNELQSLLYSRIGLDFLREFCTCEFSLEPLLFWMDCEVYQSSDPSVRRILAKYIYLTYIEPTAPLLVNLANEVRRKLQWDVICSPSESLDITVFDEAQEDAYCMLRGYQYLRFESSPYMQSYINKRERDLTEYTKGQIKDSYAQTFQPDMNFIRLACASLEDPDSATSFEAIRKLAKGRTDITISSKSFKEIVLSQIISQYFVGLRANAAAAYFSDTARLTWGLKERKLAKADKLSKFFGQRLTNYELQEQAVGRVHDPADDVASSVDSMNSSPDRRSHRKSRKEGASNKSDANKRRKRAGKLETIFGERLPKRQLKVQNLVDQSSGGETMSEEDDEWEDVSESTMTLQSMDVVKDEELVPLQTINKLTNRQRKVLAQRSAKLKNMMGAALREDVAAGQMGLPHGLDRALSDSSLLTPEPQSSPDDVATPSSSNPSPTKSPLPQINTDVILSNRDMMRKRLGKLADVLGEHITEDELEQASVTSNQMLSSPSGLASSRNLMSPPLTADERRDYLKRTAKLDRMFGAMPPSLSVVSHCSDSAAAEKSISPASALSTPSSSGSDKDSPTARARRAIANVDLILQSPADVQVAVFEAMASDDEDTELHVTHDETERTSFVTVKSLLPSTTNKESLQKKLLKLERLLGRDNSDVQGAIQAQLINDLEQSIEDQVKDQDEQARLKDEVGLLRDKYRIRPLLSDGSIGTSLSDEDQWVPETKNDLGAEERRVLTKSAKKLHKVLGEALDENTIKTSGVLGFNSLARSPTSPTNSSPNTAEQEKTAIAATMPRLFKRDDSSLNGSETNLIAAFNHSLPERIIESPSATSTVTSAITADIPGDDREERRKRLEKLSAVLGQTISPMALEEAAAAATKTRSLSANEPQTPLNEDERKMLMKKASKLERVFGELPPANALSEGFTKAQKSIQGVTELLASPNENMLGRLLDTIIGPGPAALPVSSNELNIPSSSSTSPDSANVSASYLPDRSVSMSSTQSHQPTIPSFNDFSNGPDKESRKRRLKKLRKFFGGNGADLGALIEQVVIKELEASLDYEFNSEEERLQIRQEVEQLRPLVRRQSRAIAMELKQNKFGLTTMSEVSIVNKEGSEESLASASGSESSSRRVSVGAPPPMVTIGMLSPKTNGSRRPSREAGVGARLSQIIPSSSSSQQQHHMDVPGQERMVVSGSILPVPDASTTSFSEAIGSWLAIGSNGLKKQQAVSVPEVPESKRKASK</sequence>
<keyword evidence="4" id="KW-1185">Reference proteome</keyword>
<feature type="compositionally biased region" description="Polar residues" evidence="1">
    <location>
        <begin position="683"/>
        <end position="696"/>
    </location>
</feature>
<evidence type="ECO:0000259" key="2">
    <source>
        <dbReference type="PROSITE" id="PS50132"/>
    </source>
</evidence>
<dbReference type="InterPro" id="IPR036305">
    <property type="entry name" value="RGS_sf"/>
</dbReference>
<feature type="compositionally biased region" description="Polar residues" evidence="1">
    <location>
        <begin position="1255"/>
        <end position="1274"/>
    </location>
</feature>
<proteinExistence type="predicted"/>